<keyword evidence="1" id="KW-0833">Ubl conjugation pathway</keyword>
<keyword evidence="1" id="KW-0788">Thiol protease</keyword>
<dbReference type="InterPro" id="IPR050164">
    <property type="entry name" value="Peptidase_C19"/>
</dbReference>
<evidence type="ECO:0000256" key="1">
    <source>
        <dbReference type="RuleBase" id="RU366025"/>
    </source>
</evidence>
<dbReference type="PROSITE" id="PS00973">
    <property type="entry name" value="USP_2"/>
    <property type="match status" value="1"/>
</dbReference>
<feature type="region of interest" description="Disordered" evidence="2">
    <location>
        <begin position="250"/>
        <end position="372"/>
    </location>
</feature>
<dbReference type="InterPro" id="IPR028889">
    <property type="entry name" value="USP"/>
</dbReference>
<dbReference type="GO" id="GO:0004843">
    <property type="term" value="F:cysteine-type deubiquitinase activity"/>
    <property type="evidence" value="ECO:0007669"/>
    <property type="project" value="UniProtKB-UniRule"/>
</dbReference>
<keyword evidence="6" id="KW-1185">Reference proteome</keyword>
<evidence type="ECO:0000313" key="6">
    <source>
        <dbReference type="Proteomes" id="UP000024837"/>
    </source>
</evidence>
<dbReference type="EC" id="3.4.19.12" evidence="1"/>
<dbReference type="AlphaFoldDB" id="W7HTA9"/>
<dbReference type="InterPro" id="IPR001394">
    <property type="entry name" value="Peptidase_C19_UCH"/>
</dbReference>
<dbReference type="Proteomes" id="UP000024837">
    <property type="component" value="Unassembled WGS sequence"/>
</dbReference>
<dbReference type="SUPFAM" id="SSF54001">
    <property type="entry name" value="Cysteine proteinases"/>
    <property type="match status" value="1"/>
</dbReference>
<feature type="compositionally biased region" description="Basic and acidic residues" evidence="2">
    <location>
        <begin position="250"/>
        <end position="292"/>
    </location>
</feature>
<keyword evidence="3" id="KW-0812">Transmembrane</keyword>
<keyword evidence="3" id="KW-0472">Membrane</keyword>
<dbReference type="InterPro" id="IPR018200">
    <property type="entry name" value="USP_CS"/>
</dbReference>
<proteinExistence type="inferred from homology"/>
<accession>W7HTA9</accession>
<keyword evidence="3" id="KW-1133">Transmembrane helix</keyword>
<dbReference type="PROSITE" id="PS00972">
    <property type="entry name" value="USP_1"/>
    <property type="match status" value="1"/>
</dbReference>
<organism evidence="5 6">
    <name type="scientific">Drechslerella stenobrocha 248</name>
    <dbReference type="NCBI Taxonomy" id="1043628"/>
    <lineage>
        <taxon>Eukaryota</taxon>
        <taxon>Fungi</taxon>
        <taxon>Dikarya</taxon>
        <taxon>Ascomycota</taxon>
        <taxon>Pezizomycotina</taxon>
        <taxon>Orbiliomycetes</taxon>
        <taxon>Orbiliales</taxon>
        <taxon>Orbiliaceae</taxon>
        <taxon>Drechslerella</taxon>
    </lineage>
</organism>
<dbReference type="GO" id="GO:0006508">
    <property type="term" value="P:proteolysis"/>
    <property type="evidence" value="ECO:0007669"/>
    <property type="project" value="UniProtKB-KW"/>
</dbReference>
<reference evidence="5 6" key="1">
    <citation type="submission" date="2013-05" db="EMBL/GenBank/DDBJ databases">
        <title>Drechslerella stenobrocha genome reveals carnivorous origination and mechanical trapping mechanism of predatory fungi.</title>
        <authorList>
            <person name="Liu X."/>
            <person name="Zhang W."/>
            <person name="Liu K."/>
        </authorList>
    </citation>
    <scope>NUCLEOTIDE SEQUENCE [LARGE SCALE GENOMIC DNA]</scope>
    <source>
        <strain evidence="5 6">248</strain>
    </source>
</reference>
<evidence type="ECO:0000256" key="3">
    <source>
        <dbReference type="SAM" id="Phobius"/>
    </source>
</evidence>
<evidence type="ECO:0000256" key="2">
    <source>
        <dbReference type="SAM" id="MobiDB-lite"/>
    </source>
</evidence>
<keyword evidence="1" id="KW-0645">Protease</keyword>
<dbReference type="OrthoDB" id="2248014at2759"/>
<dbReference type="GO" id="GO:0005829">
    <property type="term" value="C:cytosol"/>
    <property type="evidence" value="ECO:0007669"/>
    <property type="project" value="TreeGrafter"/>
</dbReference>
<feature type="compositionally biased region" description="Basic and acidic residues" evidence="2">
    <location>
        <begin position="358"/>
        <end position="372"/>
    </location>
</feature>
<dbReference type="PANTHER" id="PTHR24006:SF904">
    <property type="entry name" value="UBIQUITIN CARBOXYL-TERMINAL HYDROLASE 16"/>
    <property type="match status" value="1"/>
</dbReference>
<sequence>MSYYAYYNPYIEKQQPHHREREYYYPPSSAALVWLTWVVDWVHERMTLAMSSTDSSRQLTIAYAAGASLAAITLIYVFGPTFFIDGARGAGGYGYGGYYGGVGGRKKQTVVGLYNPANDCFVNSVLQALAGCAELRGYLVRRILAQVELEEMEEAGVVKWRGRRPMLTRALKVMLDRLNERPLYRKTITTRDFIYELEKVFRSRISRNQQDAQEFLQIVTQTLAEEYEAQEKVRATAPKGWKRVRKVVEKEKVEDPAPKTEGDATPKTEGDATPKTEDDPTPKTEEGTKTEEGEGEGEAVETKEEEGASPPKKEEEEGFEVVQTTDADEAGVEEEEPEHVPLEVKAEDSESTEDNDEKEEKEKKGEEEERKIPEFGMPMEGKLESGIQCLACGFTPKPTGSNFVVLTLNVPQKSYATLDDCFNEHLSTEYIDDFQCAKCKLKKMIAVLEHKRDSTRDEKEAAELDRSIAALEESLATDPEKLPKDVTLPPANATVVKSRIAKHTYFAHCPEVLAIHLSRSIFDYYSRKNSCKVAFPEELQLGPLLARSRYKLLGLITHRGSHESGHYDRRQNSHPPPYSTPMVMPMGLPIVGMPTIVVDGTPVNASAVSLAEGAAVSTAPDEAGATGTAGTTATGTTGTTATATGATTNTNTNTTAKAVVTAAGTKAGKGAKGKKLKGAEGRWWRISDDSVKDVKTTDVLGLQKEVYLLFYEKEKQFPR</sequence>
<feature type="compositionally biased region" description="Basic and acidic residues" evidence="2">
    <location>
        <begin position="338"/>
        <end position="348"/>
    </location>
</feature>
<dbReference type="PROSITE" id="PS50235">
    <property type="entry name" value="USP_3"/>
    <property type="match status" value="1"/>
</dbReference>
<dbReference type="GO" id="GO:0005634">
    <property type="term" value="C:nucleus"/>
    <property type="evidence" value="ECO:0007669"/>
    <property type="project" value="TreeGrafter"/>
</dbReference>
<feature type="compositionally biased region" description="Basic and acidic residues" evidence="2">
    <location>
        <begin position="300"/>
        <end position="315"/>
    </location>
</feature>
<dbReference type="Gene3D" id="3.90.70.10">
    <property type="entry name" value="Cysteine proteinases"/>
    <property type="match status" value="2"/>
</dbReference>
<dbReference type="Pfam" id="PF00443">
    <property type="entry name" value="UCH"/>
    <property type="match status" value="1"/>
</dbReference>
<dbReference type="EMBL" id="KI966410">
    <property type="protein sequence ID" value="EWC47341.1"/>
    <property type="molecule type" value="Genomic_DNA"/>
</dbReference>
<evidence type="ECO:0000313" key="5">
    <source>
        <dbReference type="EMBL" id="EWC47341.1"/>
    </source>
</evidence>
<keyword evidence="1" id="KW-0378">Hydrolase</keyword>
<dbReference type="InterPro" id="IPR038765">
    <property type="entry name" value="Papain-like_cys_pep_sf"/>
</dbReference>
<feature type="transmembrane region" description="Helical" evidence="3">
    <location>
        <begin position="60"/>
        <end position="79"/>
    </location>
</feature>
<comment type="catalytic activity">
    <reaction evidence="1">
        <text>Thiol-dependent hydrolysis of ester, thioester, amide, peptide and isopeptide bonds formed by the C-terminal Gly of ubiquitin (a 76-residue protein attached to proteins as an intracellular targeting signal).</text>
        <dbReference type="EC" id="3.4.19.12"/>
    </reaction>
</comment>
<dbReference type="CDD" id="cd02662">
    <property type="entry name" value="Peptidase_C19F"/>
    <property type="match status" value="1"/>
</dbReference>
<feature type="domain" description="USP" evidence="4">
    <location>
        <begin position="111"/>
        <end position="714"/>
    </location>
</feature>
<name>W7HTA9_9PEZI</name>
<dbReference type="PANTHER" id="PTHR24006">
    <property type="entry name" value="UBIQUITIN CARBOXYL-TERMINAL HYDROLASE"/>
    <property type="match status" value="1"/>
</dbReference>
<comment type="similarity">
    <text evidence="1">Belongs to the peptidase C19 family.</text>
</comment>
<protein>
    <recommendedName>
        <fullName evidence="1">Ubiquitin carboxyl-terminal hydrolase</fullName>
        <ecNumber evidence="1">3.4.19.12</ecNumber>
    </recommendedName>
</protein>
<dbReference type="GO" id="GO:0016579">
    <property type="term" value="P:protein deubiquitination"/>
    <property type="evidence" value="ECO:0007669"/>
    <property type="project" value="InterPro"/>
</dbReference>
<feature type="compositionally biased region" description="Acidic residues" evidence="2">
    <location>
        <begin position="326"/>
        <end position="337"/>
    </location>
</feature>
<gene>
    <name evidence="5" type="ORF">DRE_00309</name>
</gene>
<dbReference type="HOGENOM" id="CLU_018461_0_0_1"/>
<evidence type="ECO:0000259" key="4">
    <source>
        <dbReference type="PROSITE" id="PS50235"/>
    </source>
</evidence>